<evidence type="ECO:0000256" key="9">
    <source>
        <dbReference type="ARBA" id="ARBA00022777"/>
    </source>
</evidence>
<dbReference type="SMART" id="SM00072">
    <property type="entry name" value="GuKc"/>
    <property type="match status" value="1"/>
</dbReference>
<comment type="subcellular location">
    <subcellularLocation>
        <location evidence="2 13">Cytoplasm</location>
    </subcellularLocation>
</comment>
<dbReference type="PANTHER" id="PTHR23117:SF13">
    <property type="entry name" value="GUANYLATE KINASE"/>
    <property type="match status" value="1"/>
</dbReference>
<dbReference type="GO" id="GO:0004385">
    <property type="term" value="F:GMP kinase activity"/>
    <property type="evidence" value="ECO:0007669"/>
    <property type="project" value="UniProtKB-UniRule"/>
</dbReference>
<dbReference type="InterPro" id="IPR008145">
    <property type="entry name" value="GK/Ca_channel_bsu"/>
</dbReference>
<keyword evidence="16" id="KW-1185">Reference proteome</keyword>
<comment type="similarity">
    <text evidence="3 13">Belongs to the guanylate kinase family.</text>
</comment>
<dbReference type="HAMAP" id="MF_00328">
    <property type="entry name" value="Guanylate_kinase"/>
    <property type="match status" value="1"/>
</dbReference>
<dbReference type="Gene3D" id="3.40.50.300">
    <property type="entry name" value="P-loop containing nucleotide triphosphate hydrolases"/>
    <property type="match status" value="1"/>
</dbReference>
<dbReference type="AlphaFoldDB" id="A0A6N7XEK8"/>
<evidence type="ECO:0000256" key="3">
    <source>
        <dbReference type="ARBA" id="ARBA00005790"/>
    </source>
</evidence>
<dbReference type="GO" id="GO:0005829">
    <property type="term" value="C:cytosol"/>
    <property type="evidence" value="ECO:0007669"/>
    <property type="project" value="TreeGrafter"/>
</dbReference>
<dbReference type="SUPFAM" id="SSF52540">
    <property type="entry name" value="P-loop containing nucleoside triphosphate hydrolases"/>
    <property type="match status" value="1"/>
</dbReference>
<dbReference type="CDD" id="cd00071">
    <property type="entry name" value="GMPK"/>
    <property type="match status" value="1"/>
</dbReference>
<gene>
    <name evidence="13" type="primary">gmk</name>
    <name evidence="15" type="ORF">FYJ71_09385</name>
</gene>
<evidence type="ECO:0000313" key="16">
    <source>
        <dbReference type="Proteomes" id="UP000440713"/>
    </source>
</evidence>
<dbReference type="Gene3D" id="3.30.63.10">
    <property type="entry name" value="Guanylate Kinase phosphate binding domain"/>
    <property type="match status" value="1"/>
</dbReference>
<dbReference type="PROSITE" id="PS00856">
    <property type="entry name" value="GUANYLATE_KINASE_1"/>
    <property type="match status" value="1"/>
</dbReference>
<reference evidence="15 16" key="1">
    <citation type="submission" date="2019-08" db="EMBL/GenBank/DDBJ databases">
        <title>In-depth cultivation of the pig gut microbiome towards novel bacterial diversity and tailored functional studies.</title>
        <authorList>
            <person name="Wylensek D."/>
            <person name="Hitch T.C.A."/>
            <person name="Clavel T."/>
        </authorList>
    </citation>
    <scope>NUCLEOTIDE SEQUENCE [LARGE SCALE GENOMIC DNA]</scope>
    <source>
        <strain evidence="15 16">WCA-SAB-591-4A-A</strain>
    </source>
</reference>
<dbReference type="InterPro" id="IPR020590">
    <property type="entry name" value="Guanylate_kinase_CS"/>
</dbReference>
<evidence type="ECO:0000256" key="5">
    <source>
        <dbReference type="ARBA" id="ARBA00016296"/>
    </source>
</evidence>
<evidence type="ECO:0000256" key="13">
    <source>
        <dbReference type="HAMAP-Rule" id="MF_00328"/>
    </source>
</evidence>
<evidence type="ECO:0000256" key="4">
    <source>
        <dbReference type="ARBA" id="ARBA00012961"/>
    </source>
</evidence>
<evidence type="ECO:0000256" key="2">
    <source>
        <dbReference type="ARBA" id="ARBA00004496"/>
    </source>
</evidence>
<feature type="binding site" evidence="13">
    <location>
        <begin position="13"/>
        <end position="20"/>
    </location>
    <ligand>
        <name>ATP</name>
        <dbReference type="ChEBI" id="CHEBI:30616"/>
    </ligand>
</feature>
<evidence type="ECO:0000256" key="12">
    <source>
        <dbReference type="ARBA" id="ARBA00048594"/>
    </source>
</evidence>
<comment type="function">
    <text evidence="1 13">Essential for recycling GMP and indirectly, cGMP.</text>
</comment>
<evidence type="ECO:0000256" key="7">
    <source>
        <dbReference type="ARBA" id="ARBA00022679"/>
    </source>
</evidence>
<sequence length="208" mass="23889">MVKKKGLLIVISGPSGAGKGTICKKLVEKHEKINLSVSATTRKPREGEIEGVSYYYKSKSEFENMIDNDEFLEFAKIYENYYGTPKKTIFDEISKGNDVILEIEMQGAMQVKKSYPEAVFVFILPPSLSELKSRIVGRGTETNAQIEMRFNSAYNEIKLVGEYDYFVFNNVVEKSVEDIEKIIMSEKMKVIRYKDEIIDLFEKEILKC</sequence>
<dbReference type="PANTHER" id="PTHR23117">
    <property type="entry name" value="GUANYLATE KINASE-RELATED"/>
    <property type="match status" value="1"/>
</dbReference>
<keyword evidence="8 13" id="KW-0547">Nucleotide-binding</keyword>
<dbReference type="InterPro" id="IPR017665">
    <property type="entry name" value="Guanylate_kinase"/>
</dbReference>
<evidence type="ECO:0000256" key="6">
    <source>
        <dbReference type="ARBA" id="ARBA00022490"/>
    </source>
</evidence>
<protein>
    <recommendedName>
        <fullName evidence="5 13">Guanylate kinase</fullName>
        <ecNumber evidence="4 13">2.7.4.8</ecNumber>
    </recommendedName>
    <alternativeName>
        <fullName evidence="11 13">GMP kinase</fullName>
    </alternativeName>
</protein>
<keyword evidence="6 13" id="KW-0963">Cytoplasm</keyword>
<feature type="domain" description="Guanylate kinase-like" evidence="14">
    <location>
        <begin position="6"/>
        <end position="184"/>
    </location>
</feature>
<dbReference type="GO" id="GO:0005524">
    <property type="term" value="F:ATP binding"/>
    <property type="evidence" value="ECO:0007669"/>
    <property type="project" value="UniProtKB-UniRule"/>
</dbReference>
<proteinExistence type="inferred from homology"/>
<evidence type="ECO:0000256" key="11">
    <source>
        <dbReference type="ARBA" id="ARBA00030128"/>
    </source>
</evidence>
<evidence type="ECO:0000256" key="1">
    <source>
        <dbReference type="ARBA" id="ARBA00003531"/>
    </source>
</evidence>
<keyword evidence="9 13" id="KW-0418">Kinase</keyword>
<evidence type="ECO:0000256" key="8">
    <source>
        <dbReference type="ARBA" id="ARBA00022741"/>
    </source>
</evidence>
<dbReference type="InterPro" id="IPR008144">
    <property type="entry name" value="Guanylate_kin-like_dom"/>
</dbReference>
<keyword evidence="10 13" id="KW-0067">ATP-binding</keyword>
<dbReference type="Pfam" id="PF00625">
    <property type="entry name" value="Guanylate_kin"/>
    <property type="match status" value="1"/>
</dbReference>
<dbReference type="FunFam" id="3.30.63.10:FF:000002">
    <property type="entry name" value="Guanylate kinase 1"/>
    <property type="match status" value="1"/>
</dbReference>
<dbReference type="NCBIfam" id="TIGR03263">
    <property type="entry name" value="guanyl_kin"/>
    <property type="match status" value="1"/>
</dbReference>
<name>A0A6N7XEK8_9FIRM</name>
<dbReference type="FunFam" id="3.40.50.300:FF:000855">
    <property type="entry name" value="Guanylate kinase"/>
    <property type="match status" value="1"/>
</dbReference>
<dbReference type="RefSeq" id="WP_154538619.1">
    <property type="nucleotide sequence ID" value="NZ_VUNE01000005.1"/>
</dbReference>
<comment type="catalytic activity">
    <reaction evidence="12 13">
        <text>GMP + ATP = GDP + ADP</text>
        <dbReference type="Rhea" id="RHEA:20780"/>
        <dbReference type="ChEBI" id="CHEBI:30616"/>
        <dbReference type="ChEBI" id="CHEBI:58115"/>
        <dbReference type="ChEBI" id="CHEBI:58189"/>
        <dbReference type="ChEBI" id="CHEBI:456216"/>
        <dbReference type="EC" id="2.7.4.8"/>
    </reaction>
</comment>
<dbReference type="EC" id="2.7.4.8" evidence="4 13"/>
<dbReference type="Proteomes" id="UP000440713">
    <property type="component" value="Unassembled WGS sequence"/>
</dbReference>
<evidence type="ECO:0000313" key="15">
    <source>
        <dbReference type="EMBL" id="MST63146.1"/>
    </source>
</evidence>
<evidence type="ECO:0000256" key="10">
    <source>
        <dbReference type="ARBA" id="ARBA00022840"/>
    </source>
</evidence>
<dbReference type="EMBL" id="VUNE01000005">
    <property type="protein sequence ID" value="MST63146.1"/>
    <property type="molecule type" value="Genomic_DNA"/>
</dbReference>
<comment type="caution">
    <text evidence="15">The sequence shown here is derived from an EMBL/GenBank/DDBJ whole genome shotgun (WGS) entry which is preliminary data.</text>
</comment>
<dbReference type="InterPro" id="IPR027417">
    <property type="entry name" value="P-loop_NTPase"/>
</dbReference>
<keyword evidence="7 13" id="KW-0808">Transferase</keyword>
<accession>A0A6N7XEK8</accession>
<organism evidence="15 16">
    <name type="scientific">Peptostreptococcus porci</name>
    <dbReference type="NCBI Taxonomy" id="2652282"/>
    <lineage>
        <taxon>Bacteria</taxon>
        <taxon>Bacillati</taxon>
        <taxon>Bacillota</taxon>
        <taxon>Clostridia</taxon>
        <taxon>Peptostreptococcales</taxon>
        <taxon>Peptostreptococcaceae</taxon>
        <taxon>Peptostreptococcus</taxon>
    </lineage>
</organism>
<dbReference type="PROSITE" id="PS50052">
    <property type="entry name" value="GUANYLATE_KINASE_2"/>
    <property type="match status" value="1"/>
</dbReference>
<evidence type="ECO:0000259" key="14">
    <source>
        <dbReference type="PROSITE" id="PS50052"/>
    </source>
</evidence>